<evidence type="ECO:0000256" key="1">
    <source>
        <dbReference type="SAM" id="Phobius"/>
    </source>
</evidence>
<keyword evidence="1" id="KW-1133">Transmembrane helix</keyword>
<evidence type="ECO:0000313" key="2">
    <source>
        <dbReference type="EMBL" id="CCO48575.1"/>
    </source>
</evidence>
<reference evidence="2 3" key="1">
    <citation type="journal article" date="2013" name="ISME J.">
        <title>Comparative genomics of pathogenic lineages of Vibrio nigripulchritudo identifies virulence-associated traits.</title>
        <authorList>
            <person name="Goudenege D."/>
            <person name="Labreuche Y."/>
            <person name="Krin E."/>
            <person name="Ansquer D."/>
            <person name="Mangenot S."/>
            <person name="Calteau A."/>
            <person name="Medigue C."/>
            <person name="Mazel D."/>
            <person name="Polz M.F."/>
            <person name="Le Roux F."/>
        </authorList>
    </citation>
    <scope>NUCLEOTIDE SEQUENCE [LARGE SCALE GENOMIC DNA]</scope>
    <source>
        <strain evidence="2 3">SOn1</strain>
    </source>
</reference>
<comment type="caution">
    <text evidence="2">The sequence shown here is derived from an EMBL/GenBank/DDBJ whole genome shotgun (WGS) entry which is preliminary data.</text>
</comment>
<dbReference type="AlphaFoldDB" id="A0AAV2VVC7"/>
<evidence type="ECO:0008006" key="4">
    <source>
        <dbReference type="Google" id="ProtNLM"/>
    </source>
</evidence>
<dbReference type="Pfam" id="PF20599">
    <property type="entry name" value="DUF6796"/>
    <property type="match status" value="1"/>
</dbReference>
<feature type="transmembrane region" description="Helical" evidence="1">
    <location>
        <begin position="83"/>
        <end position="102"/>
    </location>
</feature>
<dbReference type="InterPro" id="IPR046475">
    <property type="entry name" value="DUF6796"/>
</dbReference>
<name>A0AAV2VVC7_9VIBR</name>
<sequence length="213" mass="23547">MKGSTYLLLGMMGAVLMYVGDMLLYFTAEPLADSPVAILLVMTEVSDARLFWGGFVGPVAAFLYLFGFIGVFLKLDAGKMRNAVFAIFGLAIVIGGAYHSQFTHIGVVGKLSEEALLRSWDISVIYLFVIFGMFALASLLFSYMVLCRQSLLSRKVVFFSPLPMMLLGSILMDVMVQPFSIIIGGGWYNIMMFIFFIAVWKGNKQYVAEQATA</sequence>
<proteinExistence type="predicted"/>
<organism evidence="2 3">
    <name type="scientific">Vibrio nigripulchritudo SOn1</name>
    <dbReference type="NCBI Taxonomy" id="1238450"/>
    <lineage>
        <taxon>Bacteria</taxon>
        <taxon>Pseudomonadati</taxon>
        <taxon>Pseudomonadota</taxon>
        <taxon>Gammaproteobacteria</taxon>
        <taxon>Vibrionales</taxon>
        <taxon>Vibrionaceae</taxon>
        <taxon>Vibrio</taxon>
    </lineage>
</organism>
<gene>
    <name evidence="2" type="ORF">VIBNISOn1_560111</name>
</gene>
<dbReference type="Proteomes" id="UP000018211">
    <property type="component" value="Unassembled WGS sequence"/>
</dbReference>
<protein>
    <recommendedName>
        <fullName evidence="4">DUF998 domain-containing protein</fullName>
    </recommendedName>
</protein>
<feature type="transmembrane region" description="Helical" evidence="1">
    <location>
        <begin position="181"/>
        <end position="200"/>
    </location>
</feature>
<evidence type="ECO:0000313" key="3">
    <source>
        <dbReference type="Proteomes" id="UP000018211"/>
    </source>
</evidence>
<feature type="transmembrane region" description="Helical" evidence="1">
    <location>
        <begin position="156"/>
        <end position="175"/>
    </location>
</feature>
<dbReference type="EMBL" id="CAOF01000149">
    <property type="protein sequence ID" value="CCO48575.1"/>
    <property type="molecule type" value="Genomic_DNA"/>
</dbReference>
<feature type="transmembrane region" description="Helical" evidence="1">
    <location>
        <begin position="122"/>
        <end position="144"/>
    </location>
</feature>
<keyword evidence="1" id="KW-0812">Transmembrane</keyword>
<feature type="transmembrane region" description="Helical" evidence="1">
    <location>
        <begin position="7"/>
        <end position="28"/>
    </location>
</feature>
<accession>A0AAV2VVC7</accession>
<feature type="transmembrane region" description="Helical" evidence="1">
    <location>
        <begin position="48"/>
        <end position="71"/>
    </location>
</feature>
<dbReference type="RefSeq" id="WP_022613017.1">
    <property type="nucleotide sequence ID" value="NZ_LK391965.1"/>
</dbReference>
<keyword evidence="1" id="KW-0472">Membrane</keyword>